<keyword evidence="2" id="KW-1185">Reference proteome</keyword>
<dbReference type="EMBL" id="BGPR01003889">
    <property type="protein sequence ID" value="GBM93611.1"/>
    <property type="molecule type" value="Genomic_DNA"/>
</dbReference>
<evidence type="ECO:0000313" key="1">
    <source>
        <dbReference type="EMBL" id="GBM93611.1"/>
    </source>
</evidence>
<reference evidence="1 2" key="1">
    <citation type="journal article" date="2019" name="Sci. Rep.">
        <title>Orb-weaving spider Araneus ventricosus genome elucidates the spidroin gene catalogue.</title>
        <authorList>
            <person name="Kono N."/>
            <person name="Nakamura H."/>
            <person name="Ohtoshi R."/>
            <person name="Moran D.A.P."/>
            <person name="Shinohara A."/>
            <person name="Yoshida Y."/>
            <person name="Fujiwara M."/>
            <person name="Mori M."/>
            <person name="Tomita M."/>
            <person name="Arakawa K."/>
        </authorList>
    </citation>
    <scope>NUCLEOTIDE SEQUENCE [LARGE SCALE GENOMIC DNA]</scope>
</reference>
<comment type="caution">
    <text evidence="1">The sequence shown here is derived from an EMBL/GenBank/DDBJ whole genome shotgun (WGS) entry which is preliminary data.</text>
</comment>
<accession>A0A4Y2JTB5</accession>
<name>A0A4Y2JTB5_ARAVE</name>
<proteinExistence type="predicted"/>
<gene>
    <name evidence="1" type="ORF">AVEN_202561_1</name>
</gene>
<evidence type="ECO:0000313" key="2">
    <source>
        <dbReference type="Proteomes" id="UP000499080"/>
    </source>
</evidence>
<dbReference type="Proteomes" id="UP000499080">
    <property type="component" value="Unassembled WGS sequence"/>
</dbReference>
<sequence length="98" mass="10874">MRKLTLLGRSNIEVVASENAISHFFFANCEELCIFARHIGQTTGAVGFSKGCQNVYGEKCSVQSHLINGYYVELVGQCNAVDDNTTHQISRSLYPKML</sequence>
<protein>
    <submittedName>
        <fullName evidence="1">Uncharacterized protein</fullName>
    </submittedName>
</protein>
<dbReference type="AlphaFoldDB" id="A0A4Y2JTB5"/>
<organism evidence="1 2">
    <name type="scientific">Araneus ventricosus</name>
    <name type="common">Orbweaver spider</name>
    <name type="synonym">Epeira ventricosa</name>
    <dbReference type="NCBI Taxonomy" id="182803"/>
    <lineage>
        <taxon>Eukaryota</taxon>
        <taxon>Metazoa</taxon>
        <taxon>Ecdysozoa</taxon>
        <taxon>Arthropoda</taxon>
        <taxon>Chelicerata</taxon>
        <taxon>Arachnida</taxon>
        <taxon>Araneae</taxon>
        <taxon>Araneomorphae</taxon>
        <taxon>Entelegynae</taxon>
        <taxon>Araneoidea</taxon>
        <taxon>Araneidae</taxon>
        <taxon>Araneus</taxon>
    </lineage>
</organism>